<proteinExistence type="predicted"/>
<protein>
    <recommendedName>
        <fullName evidence="2">Arrestin C-terminal-like domain-containing protein</fullName>
    </recommendedName>
</protein>
<dbReference type="SMART" id="SM01017">
    <property type="entry name" value="Arrestin_C"/>
    <property type="match status" value="1"/>
</dbReference>
<dbReference type="Gene3D" id="2.60.40.640">
    <property type="match status" value="1"/>
</dbReference>
<dbReference type="GO" id="GO:0070086">
    <property type="term" value="P:ubiquitin-dependent endocytosis"/>
    <property type="evidence" value="ECO:0007669"/>
    <property type="project" value="TreeGrafter"/>
</dbReference>
<comment type="caution">
    <text evidence="3">The sequence shown here is derived from an EMBL/GenBank/DDBJ whole genome shotgun (WGS) entry which is preliminary data.</text>
</comment>
<dbReference type="PANTHER" id="PTHR11188:SF17">
    <property type="entry name" value="FI21816P1"/>
    <property type="match status" value="1"/>
</dbReference>
<dbReference type="OrthoDB" id="2333384at2759"/>
<dbReference type="GO" id="GO:0005886">
    <property type="term" value="C:plasma membrane"/>
    <property type="evidence" value="ECO:0007669"/>
    <property type="project" value="TreeGrafter"/>
</dbReference>
<dbReference type="SUPFAM" id="SSF81296">
    <property type="entry name" value="E set domains"/>
    <property type="match status" value="1"/>
</dbReference>
<gene>
    <name evidence="3" type="ORF">G6F51_006855</name>
</gene>
<reference evidence="3" key="1">
    <citation type="journal article" date="2020" name="Microb. Genom.">
        <title>Genetic diversity of clinical and environmental Mucorales isolates obtained from an investigation of mucormycosis cases among solid organ transplant recipients.</title>
        <authorList>
            <person name="Nguyen M.H."/>
            <person name="Kaul D."/>
            <person name="Muto C."/>
            <person name="Cheng S.J."/>
            <person name="Richter R.A."/>
            <person name="Bruno V.M."/>
            <person name="Liu G."/>
            <person name="Beyhan S."/>
            <person name="Sundermann A.J."/>
            <person name="Mounaud S."/>
            <person name="Pasculle A.W."/>
            <person name="Nierman W.C."/>
            <person name="Driscoll E."/>
            <person name="Cumbie R."/>
            <person name="Clancy C.J."/>
            <person name="Dupont C.L."/>
        </authorList>
    </citation>
    <scope>NUCLEOTIDE SEQUENCE</scope>
    <source>
        <strain evidence="3">GL16</strain>
    </source>
</reference>
<dbReference type="InterPro" id="IPR014752">
    <property type="entry name" value="Arrestin-like_C"/>
</dbReference>
<dbReference type="AlphaFoldDB" id="A0A9P6Y9Z5"/>
<evidence type="ECO:0000313" key="3">
    <source>
        <dbReference type="EMBL" id="KAG1543134.1"/>
    </source>
</evidence>
<accession>A0A9P6Y9Z5</accession>
<dbReference type="Proteomes" id="UP000717996">
    <property type="component" value="Unassembled WGS sequence"/>
</dbReference>
<dbReference type="Pfam" id="PF02752">
    <property type="entry name" value="Arrestin_C"/>
    <property type="match status" value="1"/>
</dbReference>
<name>A0A9P6Y9Z5_RHIOR</name>
<dbReference type="InterPro" id="IPR014756">
    <property type="entry name" value="Ig_E-set"/>
</dbReference>
<dbReference type="InterPro" id="IPR011022">
    <property type="entry name" value="Arrestin_C-like"/>
</dbReference>
<dbReference type="PANTHER" id="PTHR11188">
    <property type="entry name" value="ARRESTIN DOMAIN CONTAINING PROTEIN"/>
    <property type="match status" value="1"/>
</dbReference>
<evidence type="ECO:0000313" key="4">
    <source>
        <dbReference type="Proteomes" id="UP000717996"/>
    </source>
</evidence>
<sequence length="366" mass="42132">MYELKIQLENDTLVIRGSPQESVGCVIRGCVVLITKEALKVKSIHLNLLGKMKIHWNERNHCRHQQRKQVIIHHEWKFLEPQKKLHHLLPTTYLYPFELALPGDLAESFESYSFGSLSYKLKATVERPAFLPNLISRKQFWIIRQPSDALVGTIPVQISNEWADHLHYTITIPSKRYNRGQDITIDFALMPAHPGFSVRYLSCFLKEYISCCDTHTESRIIRFFRDDQFPSPFKTETITVPSSPIAIQTDSDNAYVRIQHKLNFTMSIADEQGELTEFRASMPIEIVDREDGNELPSYENASQSTHYSPLYLSSSPEDSYPITPSSSSSTGQDYFTLQPNIYHNECSRVPSYHTINLEEGLPAYEL</sequence>
<dbReference type="GO" id="GO:0030674">
    <property type="term" value="F:protein-macromolecule adaptor activity"/>
    <property type="evidence" value="ECO:0007669"/>
    <property type="project" value="TreeGrafter"/>
</dbReference>
<evidence type="ECO:0000256" key="1">
    <source>
        <dbReference type="SAM" id="MobiDB-lite"/>
    </source>
</evidence>
<evidence type="ECO:0000259" key="2">
    <source>
        <dbReference type="SMART" id="SM01017"/>
    </source>
</evidence>
<feature type="compositionally biased region" description="Polar residues" evidence="1">
    <location>
        <begin position="299"/>
        <end position="317"/>
    </location>
</feature>
<organism evidence="3 4">
    <name type="scientific">Rhizopus oryzae</name>
    <name type="common">Mucormycosis agent</name>
    <name type="synonym">Rhizopus arrhizus var. delemar</name>
    <dbReference type="NCBI Taxonomy" id="64495"/>
    <lineage>
        <taxon>Eukaryota</taxon>
        <taxon>Fungi</taxon>
        <taxon>Fungi incertae sedis</taxon>
        <taxon>Mucoromycota</taxon>
        <taxon>Mucoromycotina</taxon>
        <taxon>Mucoromycetes</taxon>
        <taxon>Mucorales</taxon>
        <taxon>Mucorineae</taxon>
        <taxon>Rhizopodaceae</taxon>
        <taxon>Rhizopus</taxon>
    </lineage>
</organism>
<dbReference type="GO" id="GO:0031625">
    <property type="term" value="F:ubiquitin protein ligase binding"/>
    <property type="evidence" value="ECO:0007669"/>
    <property type="project" value="TreeGrafter"/>
</dbReference>
<dbReference type="Pfam" id="PF00339">
    <property type="entry name" value="Arrestin_N"/>
    <property type="match status" value="1"/>
</dbReference>
<dbReference type="InterPro" id="IPR050357">
    <property type="entry name" value="Arrestin_domain-protein"/>
</dbReference>
<dbReference type="EMBL" id="JAANIT010000967">
    <property type="protein sequence ID" value="KAG1543134.1"/>
    <property type="molecule type" value="Genomic_DNA"/>
</dbReference>
<feature type="region of interest" description="Disordered" evidence="1">
    <location>
        <begin position="289"/>
        <end position="331"/>
    </location>
</feature>
<dbReference type="InterPro" id="IPR011021">
    <property type="entry name" value="Arrestin-like_N"/>
</dbReference>
<dbReference type="GO" id="GO:0005829">
    <property type="term" value="C:cytosol"/>
    <property type="evidence" value="ECO:0007669"/>
    <property type="project" value="TreeGrafter"/>
</dbReference>
<feature type="domain" description="Arrestin C-terminal-like" evidence="2">
    <location>
        <begin position="162"/>
        <end position="297"/>
    </location>
</feature>